<keyword evidence="1" id="KW-0560">Oxidoreductase</keyword>
<comment type="caution">
    <text evidence="2">The sequence shown here is derived from an EMBL/GenBank/DDBJ whole genome shotgun (WGS) entry which is preliminary data.</text>
</comment>
<organism evidence="2 3">
    <name type="scientific">Pararge aegeria aegeria</name>
    <dbReference type="NCBI Taxonomy" id="348720"/>
    <lineage>
        <taxon>Eukaryota</taxon>
        <taxon>Metazoa</taxon>
        <taxon>Ecdysozoa</taxon>
        <taxon>Arthropoda</taxon>
        <taxon>Hexapoda</taxon>
        <taxon>Insecta</taxon>
        <taxon>Pterygota</taxon>
        <taxon>Neoptera</taxon>
        <taxon>Endopterygota</taxon>
        <taxon>Lepidoptera</taxon>
        <taxon>Glossata</taxon>
        <taxon>Ditrysia</taxon>
        <taxon>Papilionoidea</taxon>
        <taxon>Nymphalidae</taxon>
        <taxon>Satyrinae</taxon>
        <taxon>Satyrini</taxon>
        <taxon>Parargina</taxon>
        <taxon>Pararge</taxon>
    </lineage>
</organism>
<dbReference type="AlphaFoldDB" id="A0A8S4QX43"/>
<dbReference type="Proteomes" id="UP000838756">
    <property type="component" value="Unassembled WGS sequence"/>
</dbReference>
<reference evidence="2" key="1">
    <citation type="submission" date="2022-03" db="EMBL/GenBank/DDBJ databases">
        <authorList>
            <person name="Lindestad O."/>
        </authorList>
    </citation>
    <scope>NUCLEOTIDE SEQUENCE</scope>
</reference>
<accession>A0A8S4QX43</accession>
<keyword evidence="1" id="KW-0503">Monooxygenase</keyword>
<evidence type="ECO:0000256" key="1">
    <source>
        <dbReference type="ARBA" id="ARBA00023033"/>
    </source>
</evidence>
<dbReference type="SUPFAM" id="SSF48264">
    <property type="entry name" value="Cytochrome P450"/>
    <property type="match status" value="1"/>
</dbReference>
<gene>
    <name evidence="2" type="primary">jg27851</name>
    <name evidence="2" type="ORF">PAEG_LOCUS6684</name>
</gene>
<dbReference type="OrthoDB" id="3934656at2759"/>
<protein>
    <submittedName>
        <fullName evidence="2">Jg27851 protein</fullName>
    </submittedName>
</protein>
<dbReference type="GO" id="GO:0005506">
    <property type="term" value="F:iron ion binding"/>
    <property type="evidence" value="ECO:0007669"/>
    <property type="project" value="InterPro"/>
</dbReference>
<keyword evidence="3" id="KW-1185">Reference proteome</keyword>
<dbReference type="EMBL" id="CAKXAJ010020306">
    <property type="protein sequence ID" value="CAH2221176.1"/>
    <property type="molecule type" value="Genomic_DNA"/>
</dbReference>
<dbReference type="Gene3D" id="1.10.630.10">
    <property type="entry name" value="Cytochrome P450"/>
    <property type="match status" value="1"/>
</dbReference>
<dbReference type="GO" id="GO:0016705">
    <property type="term" value="F:oxidoreductase activity, acting on paired donors, with incorporation or reduction of molecular oxygen"/>
    <property type="evidence" value="ECO:0007669"/>
    <property type="project" value="InterPro"/>
</dbReference>
<sequence length="137" mass="15832">PKWYPIFGCSTLVQKYTKLYGSQWKALSQMAKEYSTQVLGIKLGLEPIVVVFGENNIRRVFMEREFEGRPNSFFIRLRCLGKRMGIFQHVGTKVEVKNIIIQVGPVGGTFDEYITQELHASEMFQMRPGLRRSPQQT</sequence>
<dbReference type="InterPro" id="IPR036396">
    <property type="entry name" value="Cyt_P450_sf"/>
</dbReference>
<evidence type="ECO:0000313" key="2">
    <source>
        <dbReference type="EMBL" id="CAH2221176.1"/>
    </source>
</evidence>
<evidence type="ECO:0000313" key="3">
    <source>
        <dbReference type="Proteomes" id="UP000838756"/>
    </source>
</evidence>
<dbReference type="GO" id="GO:0020037">
    <property type="term" value="F:heme binding"/>
    <property type="evidence" value="ECO:0007669"/>
    <property type="project" value="InterPro"/>
</dbReference>
<name>A0A8S4QX43_9NEOP</name>
<proteinExistence type="predicted"/>
<dbReference type="GO" id="GO:0004497">
    <property type="term" value="F:monooxygenase activity"/>
    <property type="evidence" value="ECO:0007669"/>
    <property type="project" value="UniProtKB-KW"/>
</dbReference>
<feature type="non-terminal residue" evidence="2">
    <location>
        <position position="1"/>
    </location>
</feature>